<organism evidence="2 3">
    <name type="scientific">Sutterella wadsworthensis HGA0223</name>
    <dbReference type="NCBI Taxonomy" id="1203554"/>
    <lineage>
        <taxon>Bacteria</taxon>
        <taxon>Pseudomonadati</taxon>
        <taxon>Pseudomonadota</taxon>
        <taxon>Betaproteobacteria</taxon>
        <taxon>Burkholderiales</taxon>
        <taxon>Sutterellaceae</taxon>
        <taxon>Sutterella</taxon>
    </lineage>
</organism>
<dbReference type="SUPFAM" id="SSF103515">
    <property type="entry name" value="Autotransporter"/>
    <property type="match status" value="1"/>
</dbReference>
<dbReference type="Pfam" id="PF03797">
    <property type="entry name" value="Autotransporter"/>
    <property type="match status" value="1"/>
</dbReference>
<dbReference type="Proteomes" id="UP000014400">
    <property type="component" value="Unassembled WGS sequence"/>
</dbReference>
<evidence type="ECO:0000259" key="1">
    <source>
        <dbReference type="PROSITE" id="PS51208"/>
    </source>
</evidence>
<dbReference type="Gene3D" id="2.40.128.130">
    <property type="entry name" value="Autotransporter beta-domain"/>
    <property type="match status" value="1"/>
</dbReference>
<name>S3BG06_9BURK</name>
<reference evidence="2 3" key="1">
    <citation type="submission" date="2013-04" db="EMBL/GenBank/DDBJ databases">
        <title>The Genome Sequence of Sutterella wadsworthensis HGA0223.</title>
        <authorList>
            <consortium name="The Broad Institute Genomics Platform"/>
            <person name="Earl A."/>
            <person name="Ward D."/>
            <person name="Feldgarden M."/>
            <person name="Gevers D."/>
            <person name="Schmidt T.M."/>
            <person name="Dover J."/>
            <person name="Dai D."/>
            <person name="Walker B."/>
            <person name="Young S."/>
            <person name="Zeng Q."/>
            <person name="Gargeya S."/>
            <person name="Fitzgerald M."/>
            <person name="Haas B."/>
            <person name="Abouelleil A."/>
            <person name="Allen A.W."/>
            <person name="Alvarado L."/>
            <person name="Arachchi H.M."/>
            <person name="Berlin A.M."/>
            <person name="Chapman S.B."/>
            <person name="Gainer-Dewar J."/>
            <person name="Goldberg J."/>
            <person name="Griggs A."/>
            <person name="Gujja S."/>
            <person name="Hansen M."/>
            <person name="Howarth C."/>
            <person name="Imamovic A."/>
            <person name="Ireland A."/>
            <person name="Larimer J."/>
            <person name="McCowan C."/>
            <person name="Murphy C."/>
            <person name="Pearson M."/>
            <person name="Poon T.W."/>
            <person name="Priest M."/>
            <person name="Roberts A."/>
            <person name="Saif S."/>
            <person name="Shea T."/>
            <person name="Sisk P."/>
            <person name="Sykes S."/>
            <person name="Wortman J."/>
            <person name="Nusbaum C."/>
            <person name="Birren B."/>
        </authorList>
    </citation>
    <scope>NUCLEOTIDE SEQUENCE [LARGE SCALE GENOMIC DNA]</scope>
    <source>
        <strain evidence="2 3">HGA0223</strain>
    </source>
</reference>
<accession>S3BG06</accession>
<protein>
    <recommendedName>
        <fullName evidence="1">Autotransporter domain-containing protein</fullName>
    </recommendedName>
</protein>
<dbReference type="InterPro" id="IPR005546">
    <property type="entry name" value="Autotransporte_beta"/>
</dbReference>
<dbReference type="InterPro" id="IPR036709">
    <property type="entry name" value="Autotransporte_beta_dom_sf"/>
</dbReference>
<comment type="caution">
    <text evidence="2">The sequence shown here is derived from an EMBL/GenBank/DDBJ whole genome shotgun (WGS) entry which is preliminary data.</text>
</comment>
<dbReference type="SMART" id="SM00869">
    <property type="entry name" value="Autotransporter"/>
    <property type="match status" value="1"/>
</dbReference>
<gene>
    <name evidence="2" type="ORF">HMPREF1476_01802</name>
</gene>
<dbReference type="RefSeq" id="WP_016474956.1">
    <property type="nucleotide sequence ID" value="NZ_KE150480.1"/>
</dbReference>
<evidence type="ECO:0000313" key="2">
    <source>
        <dbReference type="EMBL" id="EPD98255.1"/>
    </source>
</evidence>
<feature type="domain" description="Autotransporter" evidence="1">
    <location>
        <begin position="1057"/>
        <end position="1320"/>
    </location>
</feature>
<proteinExistence type="predicted"/>
<sequence length="1320" mass="136015">MNRTYKVAKSLTRGVVVTSEKASSYQGKAVKTVIAAAVATLVAGSAMAASYIDPVEGAKVYADTTAAQTDTLNDSIVYKKTENGAGALVTPNQSYTFDKTLWVIADQANADATDSPKYVQANGFFMSSGAADDSKLINKGTIYVTALNKAHYWATHAMSGDKGEIINDGTIIAKNAVALASGSQGNGVKIINNGTIVVENQGRAIGLEAGTAPVAENNGTITVGALAEDAEQIIGVYISDNVTNASFTNKKGGVINAAAEGAIAIGFYKGSNNTATLATGSVTQGDIVVSSFTGSTDSPTASTSNINIEKDASVTGDVIVKFGTAALTGAEGAAVDGDLIAANGSATVAEELTFNNVSVGAAAVATGDDSEAATNGNVTVTGELNAATLTLNTADSAFTNEGTVKFNTITFAKASADTPSTTDDTPAKGFVNDGKATVENLVFVNTTDTITNSGTLIVQNVDTGKLESVGVTNTGTIETSLANLIKSSTDEDGSVTYTVTAFGSAASTNNTGDLIDTSTTGTYSLDDYKNISSALGDKFNFKNANIVAVDAEGKQSKLDLAEIGSSTAIGPTNFGRSDVIASYNSGDPDFNGAQFLARPLTIGSLEVAKTEANENELKSLTIGNATTNTLTLRGNAKGEVIIGAKEGDKLVDVTFRRVDLGAEDTDFGTIDNAITFAAASTITGAFTFTNEAGTTVAANGGDLTVNGTMTTNGLTNNGQISVNGDLDTAWYEQGSTNAVVITDGTFAIFGNKPATTTTQAEGDEDAPKAFENAVKVQTVSFTSSSAGEEPNLGVLSVGASTAAANAAVADAYGEIDADKSVIYIAKQAVFGDGTAALSIGGAAGQATDLLVDIQGVAGTAGYAAKDGVLQNAISTTNGAKVTLVGVKNAPAAAFEGENGAKTLKLAKSATEDKLTVDYGTMFYGTSTDHTSQGTVAADGTISFARNTTYDNLLDDTYQGGNAKADLDAVSFGHNQLSDAVVWGLTDYIADVKASDGYSAAQDQRQYLENKISDYLDSVNTASVMALAGGAFNTALDVNDQVTAALERRTSLASLNAPRTTGVTPWVDVFGTTNEGKRLYGEGYGYEADIYGAVLGLDYTASCGATIGLAFNVGQADSNSVGDGIKVDNDSDFYGVSLYAAQQLGDFNLRADVGYTKLKNDLSTNTVFGQVKESEDADVFTFGVGTEYLAKFGALNIVPHAGIRLTRIDMDDSKFGADYDTMTVYQMPLGVAFSGTFDTNGWKVAPMVDLSVVPTFGDKDVKYTFVGASDSNRVFDSNPIRATIGVEAQKDAWTFGLNYGLTAGSDDRLNNAFNANLRYSF</sequence>
<dbReference type="PROSITE" id="PS51208">
    <property type="entry name" value="AUTOTRANSPORTER"/>
    <property type="match status" value="1"/>
</dbReference>
<dbReference type="eggNOG" id="COG4625">
    <property type="taxonomic scope" value="Bacteria"/>
</dbReference>
<dbReference type="EMBL" id="ATCF01000026">
    <property type="protein sequence ID" value="EPD98255.1"/>
    <property type="molecule type" value="Genomic_DNA"/>
</dbReference>
<evidence type="ECO:0000313" key="3">
    <source>
        <dbReference type="Proteomes" id="UP000014400"/>
    </source>
</evidence>
<dbReference type="HOGENOM" id="CLU_256710_0_0_4"/>
<keyword evidence="3" id="KW-1185">Reference proteome</keyword>
<dbReference type="PATRIC" id="fig|1203554.3.peg.1886"/>